<organism evidence="2">
    <name type="scientific">Podospora anserina (strain S / ATCC MYA-4624 / DSM 980 / FGSC 10383)</name>
    <name type="common">Pleurage anserina</name>
    <dbReference type="NCBI Taxonomy" id="515849"/>
    <lineage>
        <taxon>Eukaryota</taxon>
        <taxon>Fungi</taxon>
        <taxon>Dikarya</taxon>
        <taxon>Ascomycota</taxon>
        <taxon>Pezizomycotina</taxon>
        <taxon>Sordariomycetes</taxon>
        <taxon>Sordariomycetidae</taxon>
        <taxon>Sordariales</taxon>
        <taxon>Podosporaceae</taxon>
        <taxon>Podospora</taxon>
        <taxon>Podospora anserina</taxon>
    </lineage>
</organism>
<dbReference type="RefSeq" id="XP_003437370.1">
    <property type="nucleotide sequence ID" value="XM_003437322.1"/>
</dbReference>
<dbReference type="GeneID" id="11176411"/>
<sequence length="235" mass="27311">NLPGTKKKAITVLCHFRSSMSNPKPREPHPAREDGCFAVTPERKYYIRGNAFIKRSLRPKEFITNWKGKTHVPRLRKELLMNEAAALRFIRQHTDIPVPDIYCGFEDDDASYLISQNIDGVNMSDLKDETQKAAAHVELEKHLAKLKGIKSKRLGGPSGIVIPPYHGEDYVFCHGDCSQHNVIVDPETLRIKAIVDWEYAGFFQAWRLSFHFTCARHHRLRWARRRTIRWSCWNF</sequence>
<feature type="non-terminal residue" evidence="2">
    <location>
        <position position="1"/>
    </location>
</feature>
<dbReference type="PANTHER" id="PTHR21310">
    <property type="entry name" value="AMINOGLYCOSIDE PHOSPHOTRANSFERASE-RELATED-RELATED"/>
    <property type="match status" value="1"/>
</dbReference>
<reference evidence="2" key="1">
    <citation type="journal article" date="2008" name="Genome Biol.">
        <title>The genome sequence of the model ascomycete fungus Podospora anserina.</title>
        <authorList>
            <person name="Espagne E."/>
            <person name="Lespinet O."/>
            <person name="Malagnac F."/>
            <person name="Da Silva C."/>
            <person name="Jaillon O."/>
            <person name="Porcel B.M."/>
            <person name="Couloux A."/>
            <person name="Aury J.-M."/>
            <person name="Segurens B."/>
            <person name="Poulain J."/>
            <person name="Anthouard V."/>
            <person name="Grossetete S."/>
            <person name="Khalili H."/>
            <person name="Coppin E."/>
            <person name="Dequard-Chablat M."/>
            <person name="Picard M."/>
            <person name="Contamine V."/>
            <person name="Arnaise S."/>
            <person name="Bourdais A."/>
            <person name="Berteaux-Lecellier V."/>
            <person name="Gautheret D."/>
            <person name="de Vries R.P."/>
            <person name="Battaglia E."/>
            <person name="Coutinho P.M."/>
            <person name="Danchin E.G.J."/>
            <person name="Henrissat B."/>
            <person name="El Khoury R."/>
            <person name="Sainsard-Chanet A."/>
            <person name="Boivin A."/>
            <person name="Pinan-Lucarre B."/>
            <person name="Sellem C.H."/>
            <person name="Debuchy R."/>
            <person name="Wincker P."/>
            <person name="Weissenbach J."/>
            <person name="Silar P."/>
        </authorList>
    </citation>
    <scope>NUCLEOTIDE SEQUENCE [LARGE SCALE GENOMIC DNA]</scope>
    <source>
        <strain evidence="2">S mat+</strain>
    </source>
</reference>
<dbReference type="Pfam" id="PF01636">
    <property type="entry name" value="APH"/>
    <property type="match status" value="1"/>
</dbReference>
<dbReference type="AlphaFoldDB" id="B2ANN3"/>
<name>B2ANN3_PODAN</name>
<evidence type="ECO:0000313" key="2">
    <source>
        <dbReference type="EMBL" id="CAP65455.1"/>
    </source>
</evidence>
<reference evidence="2" key="2">
    <citation type="submission" date="2008-07" db="EMBL/GenBank/DDBJ databases">
        <authorList>
            <person name="Genoscope - CEA"/>
        </authorList>
    </citation>
    <scope>NUCLEOTIDE SEQUENCE</scope>
    <source>
        <strain evidence="2">S mat+</strain>
    </source>
</reference>
<dbReference type="SUPFAM" id="SSF56112">
    <property type="entry name" value="Protein kinase-like (PK-like)"/>
    <property type="match status" value="1"/>
</dbReference>
<evidence type="ECO:0000259" key="1">
    <source>
        <dbReference type="Pfam" id="PF01636"/>
    </source>
</evidence>
<dbReference type="HOGENOM" id="CLU_069864_1_0_1"/>
<dbReference type="PANTHER" id="PTHR21310:SF15">
    <property type="entry name" value="AMINOGLYCOSIDE PHOSPHOTRANSFERASE DOMAIN-CONTAINING PROTEIN"/>
    <property type="match status" value="1"/>
</dbReference>
<dbReference type="Gene3D" id="3.90.1200.10">
    <property type="match status" value="1"/>
</dbReference>
<dbReference type="VEuPathDB" id="FungiDB:PODANS_6_9570"/>
<dbReference type="InterPro" id="IPR011009">
    <property type="entry name" value="Kinase-like_dom_sf"/>
</dbReference>
<dbReference type="OrthoDB" id="4571872at2759"/>
<accession>B2ANN3</accession>
<gene>
    <name evidence="2" type="ORF">PODANS_6_9570</name>
</gene>
<dbReference type="InterPro" id="IPR051678">
    <property type="entry name" value="AGP_Transferase"/>
</dbReference>
<dbReference type="EMBL" id="CU633872">
    <property type="protein sequence ID" value="CAP65455.1"/>
    <property type="molecule type" value="Genomic_DNA"/>
</dbReference>
<dbReference type="InterPro" id="IPR002575">
    <property type="entry name" value="Aminoglycoside_PTrfase"/>
</dbReference>
<protein>
    <submittedName>
        <fullName evidence="2">Podospora anserina S mat+ genomic DNA chromosome 6, supercontig 4</fullName>
    </submittedName>
</protein>
<proteinExistence type="predicted"/>
<dbReference type="KEGG" id="pan:PODANS72p156"/>
<feature type="domain" description="Aminoglycoside phosphotransferase" evidence="1">
    <location>
        <begin position="164"/>
        <end position="201"/>
    </location>
</feature>
<dbReference type="CDD" id="cd05120">
    <property type="entry name" value="APH_ChoK_like"/>
    <property type="match status" value="1"/>
</dbReference>